<evidence type="ECO:0000256" key="6">
    <source>
        <dbReference type="ARBA" id="ARBA00023136"/>
    </source>
</evidence>
<proteinExistence type="predicted"/>
<dbReference type="PANTHER" id="PTHR23517">
    <property type="entry name" value="RESISTANCE PROTEIN MDTM, PUTATIVE-RELATED-RELATED"/>
    <property type="match status" value="1"/>
</dbReference>
<sequence length="408" mass="42625">MPGTAAPVTAKEPRFLAMLAALLAIFTAIFSSNLPTPLYAVWQVQMGFSATALTAVFAVYVFGVVSMLLTLGTLSDKIGRRQLLVPGILFITAGVLVFYFARDIYWLGTARILTGIGTGIVTGAASAAVIELDPDNNWTRAATMSALFFTMGAFAGPTLSSLALAFDSGASSWPFLVTLGLCGLTLVLLLTAPWPKDIGRRQKNFHFRDWRPTPVKVPRALLGAFAFSAAGICLAWSTGSLYASLGPSLARELVGVSDRAMAGLFAAAWQLTAGISQFACQRQPLDRLILIGPPLLIGGLLCLALAVISSSPVMFSIATLATAMGAGATGVVALAAISQVAPAEERGGIISAFYLMAYLTMATVVLGVGLVSDLIGFGNTVIGFTALISLAALTLLLVAVKTRRTSMY</sequence>
<dbReference type="PROSITE" id="PS50850">
    <property type="entry name" value="MFS"/>
    <property type="match status" value="1"/>
</dbReference>
<feature type="transmembrane region" description="Helical" evidence="7">
    <location>
        <begin position="349"/>
        <end position="371"/>
    </location>
</feature>
<dbReference type="PANTHER" id="PTHR23517:SF13">
    <property type="entry name" value="MAJOR FACILITATOR SUPERFAMILY MFS_1"/>
    <property type="match status" value="1"/>
</dbReference>
<dbReference type="InterPro" id="IPR011701">
    <property type="entry name" value="MFS"/>
</dbReference>
<dbReference type="OrthoDB" id="7283458at2"/>
<keyword evidence="4 7" id="KW-0812">Transmembrane</keyword>
<dbReference type="RefSeq" id="WP_092386549.1">
    <property type="nucleotide sequence ID" value="NZ_LT629787.1"/>
</dbReference>
<feature type="transmembrane region" description="Helical" evidence="7">
    <location>
        <begin position="314"/>
        <end position="337"/>
    </location>
</feature>
<dbReference type="Gene3D" id="1.20.1250.20">
    <property type="entry name" value="MFS general substrate transporter like domains"/>
    <property type="match status" value="1"/>
</dbReference>
<feature type="transmembrane region" description="Helical" evidence="7">
    <location>
        <begin position="83"/>
        <end position="100"/>
    </location>
</feature>
<evidence type="ECO:0000256" key="3">
    <source>
        <dbReference type="ARBA" id="ARBA00022475"/>
    </source>
</evidence>
<name>A0A1H2G4L0_9GAMM</name>
<feature type="domain" description="Major facilitator superfamily (MFS) profile" evidence="8">
    <location>
        <begin position="17"/>
        <end position="403"/>
    </location>
</feature>
<keyword evidence="5 7" id="KW-1133">Transmembrane helix</keyword>
<keyword evidence="6 7" id="KW-0472">Membrane</keyword>
<evidence type="ECO:0000256" key="1">
    <source>
        <dbReference type="ARBA" id="ARBA00004651"/>
    </source>
</evidence>
<feature type="transmembrane region" description="Helical" evidence="7">
    <location>
        <begin position="220"/>
        <end position="239"/>
    </location>
</feature>
<evidence type="ECO:0000256" key="7">
    <source>
        <dbReference type="SAM" id="Phobius"/>
    </source>
</evidence>
<dbReference type="InterPro" id="IPR020846">
    <property type="entry name" value="MFS_dom"/>
</dbReference>
<evidence type="ECO:0000256" key="5">
    <source>
        <dbReference type="ARBA" id="ARBA00022989"/>
    </source>
</evidence>
<dbReference type="SUPFAM" id="SSF103473">
    <property type="entry name" value="MFS general substrate transporter"/>
    <property type="match status" value="1"/>
</dbReference>
<feature type="transmembrane region" description="Helical" evidence="7">
    <location>
        <begin position="112"/>
        <end position="132"/>
    </location>
</feature>
<gene>
    <name evidence="9" type="ORF">SAMN05216210_2034</name>
</gene>
<dbReference type="InterPro" id="IPR050171">
    <property type="entry name" value="MFS_Transporters"/>
</dbReference>
<keyword evidence="2" id="KW-0813">Transport</keyword>
<feature type="transmembrane region" description="Helical" evidence="7">
    <location>
        <begin position="172"/>
        <end position="194"/>
    </location>
</feature>
<dbReference type="AlphaFoldDB" id="A0A1H2G4L0"/>
<dbReference type="EMBL" id="LT629787">
    <property type="protein sequence ID" value="SDU14494.1"/>
    <property type="molecule type" value="Genomic_DNA"/>
</dbReference>
<keyword evidence="3" id="KW-1003">Cell membrane</keyword>
<evidence type="ECO:0000259" key="8">
    <source>
        <dbReference type="PROSITE" id="PS50850"/>
    </source>
</evidence>
<dbReference type="PROSITE" id="PS00216">
    <property type="entry name" value="SUGAR_TRANSPORT_1"/>
    <property type="match status" value="1"/>
</dbReference>
<feature type="transmembrane region" description="Helical" evidence="7">
    <location>
        <begin position="288"/>
        <end position="308"/>
    </location>
</feature>
<protein>
    <submittedName>
        <fullName evidence="9">Predicted arabinose efflux permease, MFS family</fullName>
    </submittedName>
</protein>
<accession>A0A1H2G4L0</accession>
<dbReference type="Pfam" id="PF07690">
    <property type="entry name" value="MFS_1"/>
    <property type="match status" value="1"/>
</dbReference>
<evidence type="ECO:0000256" key="2">
    <source>
        <dbReference type="ARBA" id="ARBA00022448"/>
    </source>
</evidence>
<comment type="subcellular location">
    <subcellularLocation>
        <location evidence="1">Cell membrane</location>
        <topology evidence="1">Multi-pass membrane protein</topology>
    </subcellularLocation>
</comment>
<evidence type="ECO:0000313" key="10">
    <source>
        <dbReference type="Proteomes" id="UP000243924"/>
    </source>
</evidence>
<feature type="transmembrane region" description="Helical" evidence="7">
    <location>
        <begin position="144"/>
        <end position="166"/>
    </location>
</feature>
<feature type="transmembrane region" description="Helical" evidence="7">
    <location>
        <begin position="377"/>
        <end position="400"/>
    </location>
</feature>
<dbReference type="Proteomes" id="UP000243924">
    <property type="component" value="Chromosome I"/>
</dbReference>
<organism evidence="9 10">
    <name type="scientific">Halopseudomonas salegens</name>
    <dbReference type="NCBI Taxonomy" id="1434072"/>
    <lineage>
        <taxon>Bacteria</taxon>
        <taxon>Pseudomonadati</taxon>
        <taxon>Pseudomonadota</taxon>
        <taxon>Gammaproteobacteria</taxon>
        <taxon>Pseudomonadales</taxon>
        <taxon>Pseudomonadaceae</taxon>
        <taxon>Halopseudomonas</taxon>
    </lineage>
</organism>
<keyword evidence="10" id="KW-1185">Reference proteome</keyword>
<reference evidence="10" key="1">
    <citation type="submission" date="2016-10" db="EMBL/GenBank/DDBJ databases">
        <authorList>
            <person name="Varghese N."/>
            <person name="Submissions S."/>
        </authorList>
    </citation>
    <scope>NUCLEOTIDE SEQUENCE [LARGE SCALE GENOMIC DNA]</scope>
    <source>
        <strain evidence="10">CECT 8338</strain>
    </source>
</reference>
<dbReference type="GO" id="GO:0005886">
    <property type="term" value="C:plasma membrane"/>
    <property type="evidence" value="ECO:0007669"/>
    <property type="project" value="UniProtKB-SubCell"/>
</dbReference>
<dbReference type="STRING" id="1434072.SAMN05216210_2034"/>
<dbReference type="InterPro" id="IPR036259">
    <property type="entry name" value="MFS_trans_sf"/>
</dbReference>
<dbReference type="InterPro" id="IPR005829">
    <property type="entry name" value="Sugar_transporter_CS"/>
</dbReference>
<evidence type="ECO:0000256" key="4">
    <source>
        <dbReference type="ARBA" id="ARBA00022692"/>
    </source>
</evidence>
<dbReference type="GO" id="GO:0022857">
    <property type="term" value="F:transmembrane transporter activity"/>
    <property type="evidence" value="ECO:0007669"/>
    <property type="project" value="InterPro"/>
</dbReference>
<feature type="transmembrane region" description="Helical" evidence="7">
    <location>
        <begin position="47"/>
        <end position="71"/>
    </location>
</feature>
<evidence type="ECO:0000313" key="9">
    <source>
        <dbReference type="EMBL" id="SDU14494.1"/>
    </source>
</evidence>